<accession>A0AAW0J662</accession>
<name>A0AAW0J662_QUESU</name>
<reference evidence="2 3" key="1">
    <citation type="journal article" date="2018" name="Sci. Data">
        <title>The draft genome sequence of cork oak.</title>
        <authorList>
            <person name="Ramos A.M."/>
            <person name="Usie A."/>
            <person name="Barbosa P."/>
            <person name="Barros P.M."/>
            <person name="Capote T."/>
            <person name="Chaves I."/>
            <person name="Simoes F."/>
            <person name="Abreu I."/>
            <person name="Carrasquinho I."/>
            <person name="Faro C."/>
            <person name="Guimaraes J.B."/>
            <person name="Mendonca D."/>
            <person name="Nobrega F."/>
            <person name="Rodrigues L."/>
            <person name="Saibo N.J.M."/>
            <person name="Varela M.C."/>
            <person name="Egas C."/>
            <person name="Matos J."/>
            <person name="Miguel C.M."/>
            <person name="Oliveira M.M."/>
            <person name="Ricardo C.P."/>
            <person name="Goncalves S."/>
        </authorList>
    </citation>
    <scope>NUCLEOTIDE SEQUENCE [LARGE SCALE GENOMIC DNA]</scope>
    <source>
        <strain evidence="3">cv. HL8</strain>
    </source>
</reference>
<dbReference type="EMBL" id="PKMF04000673">
    <property type="protein sequence ID" value="KAK7822243.1"/>
    <property type="molecule type" value="Genomic_DNA"/>
</dbReference>
<feature type="region of interest" description="Disordered" evidence="1">
    <location>
        <begin position="1"/>
        <end position="24"/>
    </location>
</feature>
<keyword evidence="3" id="KW-1185">Reference proteome</keyword>
<evidence type="ECO:0000313" key="2">
    <source>
        <dbReference type="EMBL" id="KAK7822243.1"/>
    </source>
</evidence>
<sequence length="88" mass="9582">MNNGPKKSGRAKQPDPLHISPKTIGTLTHPQELHLKPFVATATATTADYYHGSMAEALPGKVIGLEDMTVTDTGNETVTDYDWECRRG</sequence>
<dbReference type="Proteomes" id="UP000237347">
    <property type="component" value="Unassembled WGS sequence"/>
</dbReference>
<gene>
    <name evidence="2" type="ORF">CFP56_036643</name>
</gene>
<evidence type="ECO:0000256" key="1">
    <source>
        <dbReference type="SAM" id="MobiDB-lite"/>
    </source>
</evidence>
<evidence type="ECO:0000313" key="3">
    <source>
        <dbReference type="Proteomes" id="UP000237347"/>
    </source>
</evidence>
<proteinExistence type="predicted"/>
<dbReference type="AlphaFoldDB" id="A0AAW0J662"/>
<organism evidence="2 3">
    <name type="scientific">Quercus suber</name>
    <name type="common">Cork oak</name>
    <dbReference type="NCBI Taxonomy" id="58331"/>
    <lineage>
        <taxon>Eukaryota</taxon>
        <taxon>Viridiplantae</taxon>
        <taxon>Streptophyta</taxon>
        <taxon>Embryophyta</taxon>
        <taxon>Tracheophyta</taxon>
        <taxon>Spermatophyta</taxon>
        <taxon>Magnoliopsida</taxon>
        <taxon>eudicotyledons</taxon>
        <taxon>Gunneridae</taxon>
        <taxon>Pentapetalae</taxon>
        <taxon>rosids</taxon>
        <taxon>fabids</taxon>
        <taxon>Fagales</taxon>
        <taxon>Fagaceae</taxon>
        <taxon>Quercus</taxon>
    </lineage>
</organism>
<comment type="caution">
    <text evidence="2">The sequence shown here is derived from an EMBL/GenBank/DDBJ whole genome shotgun (WGS) entry which is preliminary data.</text>
</comment>
<protein>
    <submittedName>
        <fullName evidence="2">Uncharacterized protein</fullName>
    </submittedName>
</protein>